<organism evidence="1 3">
    <name type="scientific">Treponema socranskii subsp. socranskii VPI DR56BR1116 = ATCC 35536</name>
    <dbReference type="NCBI Taxonomy" id="1125725"/>
    <lineage>
        <taxon>Bacteria</taxon>
        <taxon>Pseudomonadati</taxon>
        <taxon>Spirochaetota</taxon>
        <taxon>Spirochaetia</taxon>
        <taxon>Spirochaetales</taxon>
        <taxon>Treponemataceae</taxon>
        <taxon>Treponema</taxon>
    </lineage>
</organism>
<keyword evidence="4" id="KW-1185">Reference proteome</keyword>
<comment type="caution">
    <text evidence="1">The sequence shown here is derived from an EMBL/GenBank/DDBJ whole genome shotgun (WGS) entry which is preliminary data.</text>
</comment>
<dbReference type="EMBL" id="AUZJ01000009">
    <property type="protein sequence ID" value="ERF61592.1"/>
    <property type="molecule type" value="Genomic_DNA"/>
</dbReference>
<dbReference type="Proteomes" id="UP000016646">
    <property type="component" value="Unassembled WGS sequence"/>
</dbReference>
<gene>
    <name evidence="2" type="ORF">HMPREF0860_0052</name>
    <name evidence="1" type="ORF">HMPREF1325_2300</name>
</gene>
<protein>
    <submittedName>
        <fullName evidence="1">Uncharacterized protein</fullName>
    </submittedName>
</protein>
<evidence type="ECO:0000313" key="1">
    <source>
        <dbReference type="EMBL" id="ERF61592.1"/>
    </source>
</evidence>
<sequence length="49" mass="5574">MGLLYHAWRRKASGSVTPESLTRAKRGIRPNEHFSNIALCTEICYILVN</sequence>
<dbReference type="STRING" id="1125725.HMPREF1325_2300"/>
<accession>U1FBP1</accession>
<dbReference type="Proteomes" id="UP000016412">
    <property type="component" value="Unassembled WGS sequence"/>
</dbReference>
<dbReference type="AlphaFoldDB" id="U1FBP1"/>
<evidence type="ECO:0000313" key="4">
    <source>
        <dbReference type="Proteomes" id="UP000016646"/>
    </source>
</evidence>
<proteinExistence type="predicted"/>
<evidence type="ECO:0000313" key="2">
    <source>
        <dbReference type="EMBL" id="ERK02562.1"/>
    </source>
</evidence>
<name>U1FBP1_TRESO</name>
<dbReference type="EMBL" id="AVQI01000050">
    <property type="protein sequence ID" value="ERK02562.1"/>
    <property type="molecule type" value="Genomic_DNA"/>
</dbReference>
<evidence type="ECO:0000313" key="3">
    <source>
        <dbReference type="Proteomes" id="UP000016412"/>
    </source>
</evidence>
<reference evidence="3 4" key="1">
    <citation type="submission" date="2013-08" db="EMBL/GenBank/DDBJ databases">
        <authorList>
            <person name="Durkin A.S."/>
            <person name="Haft D.R."/>
            <person name="McCorrison J."/>
            <person name="Torralba M."/>
            <person name="Gillis M."/>
            <person name="Haft D.H."/>
            <person name="Methe B."/>
            <person name="Sutton G."/>
            <person name="Nelson K.E."/>
        </authorList>
    </citation>
    <scope>NUCLEOTIDE SEQUENCE [LARGE SCALE GENOMIC DNA]</scope>
    <source>
        <strain evidence="2 4">ATCC 35536</strain>
        <strain evidence="1 3">VPI DR56BR1116</strain>
    </source>
</reference>